<gene>
    <name evidence="1" type="ORF">Dthio_PD2548</name>
</gene>
<reference evidence="1" key="1">
    <citation type="submission" date="2010-05" db="EMBL/GenBank/DDBJ databases">
        <title>The draft genome of Desulfonatronospira thiodismutans ASO3-1.</title>
        <authorList>
            <consortium name="US DOE Joint Genome Institute (JGI-PGF)"/>
            <person name="Lucas S."/>
            <person name="Copeland A."/>
            <person name="Lapidus A."/>
            <person name="Cheng J.-F."/>
            <person name="Bruce D."/>
            <person name="Goodwin L."/>
            <person name="Pitluck S."/>
            <person name="Chertkov O."/>
            <person name="Brettin T."/>
            <person name="Detter J.C."/>
            <person name="Han C."/>
            <person name="Land M.L."/>
            <person name="Hauser L."/>
            <person name="Kyrpides N."/>
            <person name="Mikhailova N."/>
            <person name="Muyzer G."/>
            <person name="Woyke T."/>
        </authorList>
    </citation>
    <scope>NUCLEOTIDE SEQUENCE [LARGE SCALE GENOMIC DNA]</scope>
    <source>
        <strain evidence="1">ASO3-1</strain>
    </source>
</reference>
<comment type="caution">
    <text evidence="1">The sequence shown here is derived from an EMBL/GenBank/DDBJ whole genome shotgun (WGS) entry which is preliminary data.</text>
</comment>
<dbReference type="eggNOG" id="ENOG502Z7WH">
    <property type="taxonomic scope" value="Bacteria"/>
</dbReference>
<keyword evidence="2" id="KW-1185">Reference proteome</keyword>
<protein>
    <submittedName>
        <fullName evidence="1">CRISPR-associated protein, Csd1 family</fullName>
    </submittedName>
</protein>
<accession>D6SQX6</accession>
<dbReference type="AlphaFoldDB" id="D6SQX6"/>
<sequence>MILQALNDYYERLRADPETEVSDFGFSQEKLAFSLVLSEQGSVVQLRDLRQFEGKRSFPKPAVVPKLPKERSGTNAPSYFMWDKSKYVLGCELDSDGNEIFFKNQFDSFAEVHREILGDNKDSGAKALLNFIDQRIFGQVPEWATKELLSTGFICFELDGQRGFLHERSAIRNAWQEYLRKNQSEIRGQCLITGQHDCSIPSTHPQMKNVPGAQPAGAALVSFNAPAFGSYGKGTSNHNAPVSERAAFGYTTALNVLLAPGSRRKVQLGETTVVFWTDIPGVAEEFFGLSVGVKEAEDHEMAQEVDQYLRAVVKGYYPHELGKRDTPFYVLGLSPNAARLSVRFWHVGTVGKMAENIGNHYKALRLQRSFENEPEYPRPWWLLKELAPQRDSRHIPPLLGGQFIRAIVHNQPYPRTLLTTVMGRIRADRQVNYLRACIIKAYLTRNAQKEISMGVDKENTNIGYRLGRLFAVVDYIQNDAAPGANVTVRDRFFGAAAATPRRIFPVILKNAQHSLAKIRKEKPGWAITLDKSVQTILGDVDPRKGFPATMTLEQQGMFVLGYYHQRQDLYTKQEDKTEE</sequence>
<dbReference type="EMBL" id="ACJN02000002">
    <property type="protein sequence ID" value="EFI35152.1"/>
    <property type="molecule type" value="Genomic_DNA"/>
</dbReference>
<dbReference type="CDD" id="cd09757">
    <property type="entry name" value="Cas8c_I-C"/>
    <property type="match status" value="1"/>
</dbReference>
<evidence type="ECO:0000313" key="1">
    <source>
        <dbReference type="EMBL" id="EFI35152.1"/>
    </source>
</evidence>
<dbReference type="RefSeq" id="WP_008870466.1">
    <property type="nucleotide sequence ID" value="NZ_ACJN02000002.1"/>
</dbReference>
<proteinExistence type="predicted"/>
<name>D6SQX6_9BACT</name>
<dbReference type="NCBIfam" id="TIGR01863">
    <property type="entry name" value="cas_Csd1"/>
    <property type="match status" value="1"/>
</dbReference>
<dbReference type="OrthoDB" id="9778918at2"/>
<dbReference type="InterPro" id="IPR010144">
    <property type="entry name" value="CRISPR-assoc_prot_Csd1-typ"/>
</dbReference>
<dbReference type="Pfam" id="PF09709">
    <property type="entry name" value="Cas_Csd1"/>
    <property type="match status" value="1"/>
</dbReference>
<evidence type="ECO:0000313" key="2">
    <source>
        <dbReference type="Proteomes" id="UP000005496"/>
    </source>
</evidence>
<dbReference type="Proteomes" id="UP000005496">
    <property type="component" value="Unassembled WGS sequence"/>
</dbReference>
<organism evidence="1 2">
    <name type="scientific">Desulfonatronospira thiodismutans ASO3-1</name>
    <dbReference type="NCBI Taxonomy" id="555779"/>
    <lineage>
        <taxon>Bacteria</taxon>
        <taxon>Pseudomonadati</taxon>
        <taxon>Thermodesulfobacteriota</taxon>
        <taxon>Desulfovibrionia</taxon>
        <taxon>Desulfovibrionales</taxon>
        <taxon>Desulfonatronovibrionaceae</taxon>
        <taxon>Desulfonatronospira</taxon>
    </lineage>
</organism>